<feature type="compositionally biased region" description="Polar residues" evidence="1">
    <location>
        <begin position="174"/>
        <end position="183"/>
    </location>
</feature>
<evidence type="ECO:0000313" key="3">
    <source>
        <dbReference type="EMBL" id="MCO5977070.1"/>
    </source>
</evidence>
<dbReference type="InterPro" id="IPR021136">
    <property type="entry name" value="Flagellar_hook_control-like_C"/>
</dbReference>
<gene>
    <name evidence="3" type="ORF">M0L44_10140</name>
</gene>
<dbReference type="Gene3D" id="3.30.750.140">
    <property type="match status" value="1"/>
</dbReference>
<dbReference type="PANTHER" id="PTHR37533:SF2">
    <property type="entry name" value="FLAGELLAR HOOK-LENGTH CONTROL PROTEIN"/>
    <property type="match status" value="1"/>
</dbReference>
<dbReference type="EMBL" id="JAMXMC010000005">
    <property type="protein sequence ID" value="MCO5977070.1"/>
    <property type="molecule type" value="Genomic_DNA"/>
</dbReference>
<reference evidence="3 4" key="1">
    <citation type="submission" date="2022-06" db="EMBL/GenBank/DDBJ databases">
        <title>Ideonella sp. NS12-5 Genome sequencing and assembly.</title>
        <authorList>
            <person name="Jung Y."/>
        </authorList>
    </citation>
    <scope>NUCLEOTIDE SEQUENCE [LARGE SCALE GENOMIC DNA]</scope>
    <source>
        <strain evidence="3 4">NS12-5</strain>
    </source>
</reference>
<feature type="compositionally biased region" description="Low complexity" evidence="1">
    <location>
        <begin position="184"/>
        <end position="193"/>
    </location>
</feature>
<feature type="region of interest" description="Disordered" evidence="1">
    <location>
        <begin position="349"/>
        <end position="390"/>
    </location>
</feature>
<keyword evidence="3" id="KW-0966">Cell projection</keyword>
<accession>A0ABT1BLI1</accession>
<name>A0ABT1BLI1_9BURK</name>
<dbReference type="InterPro" id="IPR052563">
    <property type="entry name" value="FliK"/>
</dbReference>
<protein>
    <submittedName>
        <fullName evidence="3">Flagellar hook-length control protein FliK</fullName>
    </submittedName>
</protein>
<dbReference type="Proteomes" id="UP001204851">
    <property type="component" value="Unassembled WGS sequence"/>
</dbReference>
<dbReference type="Pfam" id="PF02120">
    <property type="entry name" value="Flg_hook"/>
    <property type="match status" value="1"/>
</dbReference>
<dbReference type="PANTHER" id="PTHR37533">
    <property type="entry name" value="FLAGELLAR HOOK-LENGTH CONTROL PROTEIN"/>
    <property type="match status" value="1"/>
</dbReference>
<keyword evidence="3" id="KW-0282">Flagellum</keyword>
<dbReference type="RefSeq" id="WP_252769604.1">
    <property type="nucleotide sequence ID" value="NZ_JAMXMC010000005.1"/>
</dbReference>
<dbReference type="CDD" id="cd17470">
    <property type="entry name" value="T3SS_Flik_C"/>
    <property type="match status" value="1"/>
</dbReference>
<evidence type="ECO:0000259" key="2">
    <source>
        <dbReference type="Pfam" id="PF02120"/>
    </source>
</evidence>
<feature type="region of interest" description="Disordered" evidence="1">
    <location>
        <begin position="216"/>
        <end position="235"/>
    </location>
</feature>
<dbReference type="InterPro" id="IPR038610">
    <property type="entry name" value="FliK-like_C_sf"/>
</dbReference>
<feature type="compositionally biased region" description="Low complexity" evidence="1">
    <location>
        <begin position="32"/>
        <end position="53"/>
    </location>
</feature>
<sequence length="390" mass="38950">MNVASAAAPSGSRATPDAATLGLPADTPPASPTEAGAPEAPAAGFQQALQQAQDRAKAPADASTSPESLDFARWLNAPMASPGEAAAGPDACAATSSPATAPDEAPAQAPAQDSPALRLDWTQLPAAVVAALADPATLRAAGSNAGPVTVASSRGSAVPPALPGNSPRPVARTETPQALVQQLTDTAASTTPPAGSPAPATPAAASAPALVTDADADSATASVPAPAPGSAPAPLLQADAAPAASGLTAPDVPGHPLRAHSPQALREALGERLSWQVDQRSEQATIRLSPERLGHIDIQIRHEAGGLQVQLAASHGEVVRQLQQVSEGLRQDLGLRHGGDISVQVAERREGASLGEGGGRQQQGRSSEEQQPGRALAETDADDSTRFALA</sequence>
<feature type="region of interest" description="Disordered" evidence="1">
    <location>
        <begin position="140"/>
        <end position="206"/>
    </location>
</feature>
<feature type="domain" description="Flagellar hook-length control protein-like C-terminal" evidence="2">
    <location>
        <begin position="271"/>
        <end position="334"/>
    </location>
</feature>
<organism evidence="3 4">
    <name type="scientific">Ideonella oryzae</name>
    <dbReference type="NCBI Taxonomy" id="2937441"/>
    <lineage>
        <taxon>Bacteria</taxon>
        <taxon>Pseudomonadati</taxon>
        <taxon>Pseudomonadota</taxon>
        <taxon>Betaproteobacteria</taxon>
        <taxon>Burkholderiales</taxon>
        <taxon>Sphaerotilaceae</taxon>
        <taxon>Ideonella</taxon>
    </lineage>
</organism>
<keyword evidence="4" id="KW-1185">Reference proteome</keyword>
<feature type="compositionally biased region" description="Low complexity" evidence="1">
    <location>
        <begin position="85"/>
        <end position="114"/>
    </location>
</feature>
<keyword evidence="3" id="KW-0969">Cilium</keyword>
<comment type="caution">
    <text evidence="3">The sequence shown here is derived from an EMBL/GenBank/DDBJ whole genome shotgun (WGS) entry which is preliminary data.</text>
</comment>
<proteinExistence type="predicted"/>
<feature type="region of interest" description="Disordered" evidence="1">
    <location>
        <begin position="1"/>
        <end position="114"/>
    </location>
</feature>
<evidence type="ECO:0000256" key="1">
    <source>
        <dbReference type="SAM" id="MobiDB-lite"/>
    </source>
</evidence>
<evidence type="ECO:0000313" key="4">
    <source>
        <dbReference type="Proteomes" id="UP001204851"/>
    </source>
</evidence>